<feature type="domain" description="DNA helicase Pif1-like DEAD-box helicase" evidence="2">
    <location>
        <begin position="3"/>
        <end position="149"/>
    </location>
</feature>
<dbReference type="GO" id="GO:0006310">
    <property type="term" value="P:DNA recombination"/>
    <property type="evidence" value="ECO:0007669"/>
    <property type="project" value="UniProtKB-KW"/>
</dbReference>
<dbReference type="InterPro" id="IPR027417">
    <property type="entry name" value="P-loop_NTPase"/>
</dbReference>
<keyword evidence="4" id="KW-1185">Reference proteome</keyword>
<evidence type="ECO:0000313" key="4">
    <source>
        <dbReference type="Proteomes" id="UP000886998"/>
    </source>
</evidence>
<keyword evidence="1" id="KW-0227">DNA damage</keyword>
<dbReference type="InterPro" id="IPR010285">
    <property type="entry name" value="DNA_helicase_pif1-like_DEAD"/>
</dbReference>
<comment type="caution">
    <text evidence="3">The sequence shown here is derived from an EMBL/GenBank/DDBJ whole genome shotgun (WGS) entry which is preliminary data.</text>
</comment>
<comment type="similarity">
    <text evidence="1">Belongs to the helicase family.</text>
</comment>
<keyword evidence="1 3" id="KW-0347">Helicase</keyword>
<dbReference type="Proteomes" id="UP000886998">
    <property type="component" value="Unassembled WGS sequence"/>
</dbReference>
<keyword evidence="1" id="KW-0233">DNA recombination</keyword>
<gene>
    <name evidence="3" type="primary">pif1</name>
    <name evidence="3" type="ORF">TNIN_50691</name>
</gene>
<dbReference type="PANTHER" id="PTHR10492">
    <property type="match status" value="1"/>
</dbReference>
<comment type="cofactor">
    <cofactor evidence="1">
        <name>Mg(2+)</name>
        <dbReference type="ChEBI" id="CHEBI:18420"/>
    </cofactor>
</comment>
<keyword evidence="1" id="KW-0378">Hydrolase</keyword>
<evidence type="ECO:0000313" key="3">
    <source>
        <dbReference type="EMBL" id="GFY63690.1"/>
    </source>
</evidence>
<keyword evidence="1" id="KW-0234">DNA repair</keyword>
<organism evidence="3 4">
    <name type="scientific">Trichonephila inaurata madagascariensis</name>
    <dbReference type="NCBI Taxonomy" id="2747483"/>
    <lineage>
        <taxon>Eukaryota</taxon>
        <taxon>Metazoa</taxon>
        <taxon>Ecdysozoa</taxon>
        <taxon>Arthropoda</taxon>
        <taxon>Chelicerata</taxon>
        <taxon>Arachnida</taxon>
        <taxon>Araneae</taxon>
        <taxon>Araneomorphae</taxon>
        <taxon>Entelegynae</taxon>
        <taxon>Araneoidea</taxon>
        <taxon>Nephilidae</taxon>
        <taxon>Trichonephila</taxon>
        <taxon>Trichonephila inaurata</taxon>
    </lineage>
</organism>
<reference evidence="3" key="1">
    <citation type="submission" date="2020-08" db="EMBL/GenBank/DDBJ databases">
        <title>Multicomponent nature underlies the extraordinary mechanical properties of spider dragline silk.</title>
        <authorList>
            <person name="Kono N."/>
            <person name="Nakamura H."/>
            <person name="Mori M."/>
            <person name="Yoshida Y."/>
            <person name="Ohtoshi R."/>
            <person name="Malay A.D."/>
            <person name="Moran D.A.P."/>
            <person name="Tomita M."/>
            <person name="Numata K."/>
            <person name="Arakawa K."/>
        </authorList>
    </citation>
    <scope>NUCLEOTIDE SEQUENCE</scope>
</reference>
<name>A0A8X6Y3G0_9ARAC</name>
<accession>A0A8X6Y3G0</accession>
<dbReference type="GO" id="GO:0016787">
    <property type="term" value="F:hydrolase activity"/>
    <property type="evidence" value="ECO:0007669"/>
    <property type="project" value="UniProtKB-KW"/>
</dbReference>
<dbReference type="EMBL" id="BMAV01014895">
    <property type="protein sequence ID" value="GFY63690.1"/>
    <property type="molecule type" value="Genomic_DNA"/>
</dbReference>
<dbReference type="OrthoDB" id="6435739at2759"/>
<dbReference type="GO" id="GO:0000723">
    <property type="term" value="P:telomere maintenance"/>
    <property type="evidence" value="ECO:0007669"/>
    <property type="project" value="InterPro"/>
</dbReference>
<dbReference type="PANTHER" id="PTHR10492:SF57">
    <property type="entry name" value="ATP-DEPENDENT DNA HELICASE"/>
    <property type="match status" value="1"/>
</dbReference>
<dbReference type="GO" id="GO:0006281">
    <property type="term" value="P:DNA repair"/>
    <property type="evidence" value="ECO:0007669"/>
    <property type="project" value="UniProtKB-KW"/>
</dbReference>
<keyword evidence="1" id="KW-0067">ATP-binding</keyword>
<dbReference type="Gene3D" id="3.40.50.300">
    <property type="entry name" value="P-loop containing nucleotide triphosphate hydrolases"/>
    <property type="match status" value="1"/>
</dbReference>
<evidence type="ECO:0000256" key="1">
    <source>
        <dbReference type="RuleBase" id="RU363044"/>
    </source>
</evidence>
<comment type="catalytic activity">
    <reaction evidence="1">
        <text>ATP + H2O = ADP + phosphate + H(+)</text>
        <dbReference type="Rhea" id="RHEA:13065"/>
        <dbReference type="ChEBI" id="CHEBI:15377"/>
        <dbReference type="ChEBI" id="CHEBI:15378"/>
        <dbReference type="ChEBI" id="CHEBI:30616"/>
        <dbReference type="ChEBI" id="CHEBI:43474"/>
        <dbReference type="ChEBI" id="CHEBI:456216"/>
        <dbReference type="EC" id="5.6.2.3"/>
    </reaction>
</comment>
<dbReference type="GO" id="GO:0005524">
    <property type="term" value="F:ATP binding"/>
    <property type="evidence" value="ECO:0007669"/>
    <property type="project" value="UniProtKB-KW"/>
</dbReference>
<evidence type="ECO:0000259" key="2">
    <source>
        <dbReference type="Pfam" id="PF05970"/>
    </source>
</evidence>
<dbReference type="Pfam" id="PF05970">
    <property type="entry name" value="PIF1"/>
    <property type="match status" value="1"/>
</dbReference>
<proteinExistence type="inferred from homology"/>
<keyword evidence="1" id="KW-0547">Nucleotide-binding</keyword>
<dbReference type="EC" id="5.6.2.3" evidence="1"/>
<sequence>MFVRKNQKIAVAVVSFGIVATLLTGGRTAQSVLKLPLNLAHEDSPICNFSKNSSRGRIFRQCKLLVRDESTMSHKKAIEALNRTLQDLRDSTDTMGGIVVLLAGDFRQTLPVIQRGTPTNEIRACIKSSSLRAKVGKFSLKTNMRVHKSPVTALSTRYI</sequence>
<dbReference type="AlphaFoldDB" id="A0A8X6Y3G0"/>
<dbReference type="GO" id="GO:0043139">
    <property type="term" value="F:5'-3' DNA helicase activity"/>
    <property type="evidence" value="ECO:0007669"/>
    <property type="project" value="UniProtKB-EC"/>
</dbReference>
<protein>
    <recommendedName>
        <fullName evidence="1">ATP-dependent DNA helicase</fullName>
        <ecNumber evidence="1">5.6.2.3</ecNumber>
    </recommendedName>
</protein>